<dbReference type="PIRSF" id="PIRSF035905">
    <property type="entry name" value="UCP035905_mp"/>
    <property type="match status" value="1"/>
</dbReference>
<accession>A0ABV7SS20</accession>
<proteinExistence type="predicted"/>
<dbReference type="PANTHER" id="PTHR38434">
    <property type="entry name" value="BLL2549 PROTEIN"/>
    <property type="match status" value="1"/>
</dbReference>
<feature type="transmembrane region" description="Helical" evidence="1">
    <location>
        <begin position="179"/>
        <end position="196"/>
    </location>
</feature>
<feature type="transmembrane region" description="Helical" evidence="1">
    <location>
        <begin position="496"/>
        <end position="517"/>
    </location>
</feature>
<name>A0ABV7SS20_9SPHN</name>
<feature type="transmembrane region" description="Helical" evidence="1">
    <location>
        <begin position="816"/>
        <end position="834"/>
    </location>
</feature>
<feature type="transmembrane region" description="Helical" evidence="1">
    <location>
        <begin position="575"/>
        <end position="596"/>
    </location>
</feature>
<keyword evidence="1" id="KW-1133">Transmembrane helix</keyword>
<feature type="transmembrane region" description="Helical" evidence="1">
    <location>
        <begin position="639"/>
        <end position="655"/>
    </location>
</feature>
<dbReference type="EMBL" id="JBHRXP010000002">
    <property type="protein sequence ID" value="MFC3579488.1"/>
    <property type="molecule type" value="Genomic_DNA"/>
</dbReference>
<feature type="transmembrane region" description="Helical" evidence="1">
    <location>
        <begin position="229"/>
        <end position="251"/>
    </location>
</feature>
<sequence length="947" mass="100396">MVLWTAIIAAIAGWCMSDFETYGFVLGGLIGLVAGWGLRRTVRAEIAVQTRELQAQIDALLADRGDTAPFAGPAIERPAATVRAAATIRAPERSPVAPPEFTEPTDRVEWTEPHVVRDAAPAAPGAVDTIVQTAIAAARRWLFGGNTIVRIGLVILFVGLSFLASYAASAGLFPIERRLALVAAFGIALLGIGFRTRVARPDFGLALQGAGVATIYLTLFAAARLYDTVPVGAAFVLMILVCALGCALALLQKSQALAVTSFAGGFAVPLLLGGEGGNILAVFAYYTVLNLAILFIAQRRAWRGLNLLGFFATFGVATLWGVTAYQPADFAAAQFFLILSVLIYVATAVLYARATPGRFGNVVDTTLLFGPALAGFGLEAGLVHDMPFGSAFAAVGFAALYLGVAGVTARYRRDSFRVLNETMLAIGVGFVTLAVPLALGARWTSAAWALEGAGAFWVGQRQARWLPRLFGLALQAVAALLYLVTIGWNVSALPLANAGFVGAMLIAAALLATAWWLRRELPVAESPLAALFARYESLLARPAFLLGFGFWWLAWAVEIGRRAPPALRGEIPPVLLAPQLQTLLCMAVFLLSAWLWQAIGRRWRWPVATWPSHVSLAALALGLFGMISAGGHILDTPDWLIWIAAVALHLRMLYLNDREPAAADALRHATHVGGVWLAVAMLADCLALGIESAGLWQTSWAEVAWLAAGMAVLAVLTRWAGRALSGGTQARRWPLDRYAVDYAWRAAVPIAALVFTGALLVALVSSGATDPLPYIPLLNPVDLTLALALAVLALWRQAMVGADPVPAGAELLHGRHALAPLAALSFVLINTVWLRLAHHLLGVAWTPEALLASFVVQAGLAILWTLLGLALMVLAYRRGQRTLWLVGAALLGLTVVKLLLIDLTNAGGGARIVTFIVVGVLMLVVGYLAPLPPRIAADDDAAGRALA</sequence>
<feature type="transmembrane region" description="Helical" evidence="1">
    <location>
        <begin position="148"/>
        <end position="173"/>
    </location>
</feature>
<dbReference type="PANTHER" id="PTHR38434:SF1">
    <property type="entry name" value="BLL2549 PROTEIN"/>
    <property type="match status" value="1"/>
</dbReference>
<keyword evidence="3" id="KW-1185">Reference proteome</keyword>
<feature type="transmembrane region" description="Helical" evidence="1">
    <location>
        <begin position="608"/>
        <end position="627"/>
    </location>
</feature>
<organism evidence="2 3">
    <name type="scientific">Sphingomonas hylomeconis</name>
    <dbReference type="NCBI Taxonomy" id="1395958"/>
    <lineage>
        <taxon>Bacteria</taxon>
        <taxon>Pseudomonadati</taxon>
        <taxon>Pseudomonadota</taxon>
        <taxon>Alphaproteobacteria</taxon>
        <taxon>Sphingomonadales</taxon>
        <taxon>Sphingomonadaceae</taxon>
        <taxon>Sphingomonas</taxon>
    </lineage>
</organism>
<gene>
    <name evidence="2" type="ORF">ACFONA_04860</name>
</gene>
<feature type="transmembrane region" description="Helical" evidence="1">
    <location>
        <begin position="203"/>
        <end position="223"/>
    </location>
</feature>
<feature type="transmembrane region" description="Helical" evidence="1">
    <location>
        <begin position="883"/>
        <end position="900"/>
    </location>
</feature>
<feature type="transmembrane region" description="Helical" evidence="1">
    <location>
        <begin position="912"/>
        <end position="929"/>
    </location>
</feature>
<feature type="transmembrane region" description="Helical" evidence="1">
    <location>
        <begin position="777"/>
        <end position="795"/>
    </location>
</feature>
<feature type="transmembrane region" description="Helical" evidence="1">
    <location>
        <begin position="742"/>
        <end position="765"/>
    </location>
</feature>
<keyword evidence="1" id="KW-0812">Transmembrane</keyword>
<feature type="transmembrane region" description="Helical" evidence="1">
    <location>
        <begin position="703"/>
        <end position="721"/>
    </location>
</feature>
<feature type="transmembrane region" description="Helical" evidence="1">
    <location>
        <begin position="675"/>
        <end position="697"/>
    </location>
</feature>
<dbReference type="InterPro" id="IPR014600">
    <property type="entry name" value="UCP035905_mem"/>
</dbReference>
<feature type="transmembrane region" description="Helical" evidence="1">
    <location>
        <begin position="331"/>
        <end position="352"/>
    </location>
</feature>
<feature type="transmembrane region" description="Helical" evidence="1">
    <location>
        <begin position="279"/>
        <end position="297"/>
    </location>
</feature>
<feature type="transmembrane region" description="Helical" evidence="1">
    <location>
        <begin position="359"/>
        <end position="378"/>
    </location>
</feature>
<protein>
    <submittedName>
        <fullName evidence="2">DUF2339 domain-containing protein</fullName>
    </submittedName>
</protein>
<dbReference type="RefSeq" id="WP_261295547.1">
    <property type="nucleotide sequence ID" value="NZ_JANQBK010000017.1"/>
</dbReference>
<dbReference type="Proteomes" id="UP001595713">
    <property type="component" value="Unassembled WGS sequence"/>
</dbReference>
<feature type="transmembrane region" description="Helical" evidence="1">
    <location>
        <begin position="470"/>
        <end position="490"/>
    </location>
</feature>
<evidence type="ECO:0000313" key="2">
    <source>
        <dbReference type="EMBL" id="MFC3579488.1"/>
    </source>
</evidence>
<keyword evidence="1" id="KW-0472">Membrane</keyword>
<feature type="transmembrane region" description="Helical" evidence="1">
    <location>
        <begin position="854"/>
        <end position="876"/>
    </location>
</feature>
<feature type="transmembrane region" description="Helical" evidence="1">
    <location>
        <begin position="538"/>
        <end position="555"/>
    </location>
</feature>
<feature type="transmembrane region" description="Helical" evidence="1">
    <location>
        <begin position="256"/>
        <end position="273"/>
    </location>
</feature>
<dbReference type="Pfam" id="PF10101">
    <property type="entry name" value="DUF2339"/>
    <property type="match status" value="1"/>
</dbReference>
<reference evidence="3" key="1">
    <citation type="journal article" date="2019" name="Int. J. Syst. Evol. Microbiol.">
        <title>The Global Catalogue of Microorganisms (GCM) 10K type strain sequencing project: providing services to taxonomists for standard genome sequencing and annotation.</title>
        <authorList>
            <consortium name="The Broad Institute Genomics Platform"/>
            <consortium name="The Broad Institute Genome Sequencing Center for Infectious Disease"/>
            <person name="Wu L."/>
            <person name="Ma J."/>
        </authorList>
    </citation>
    <scope>NUCLEOTIDE SEQUENCE [LARGE SCALE GENOMIC DNA]</scope>
    <source>
        <strain evidence="3">KCTC 42739</strain>
    </source>
</reference>
<comment type="caution">
    <text evidence="2">The sequence shown here is derived from an EMBL/GenBank/DDBJ whole genome shotgun (WGS) entry which is preliminary data.</text>
</comment>
<feature type="transmembrane region" description="Helical" evidence="1">
    <location>
        <begin position="390"/>
        <end position="411"/>
    </location>
</feature>
<evidence type="ECO:0000256" key="1">
    <source>
        <dbReference type="SAM" id="Phobius"/>
    </source>
</evidence>
<dbReference type="InterPro" id="IPR019286">
    <property type="entry name" value="DUF2339_TM"/>
</dbReference>
<feature type="transmembrane region" description="Helical" evidence="1">
    <location>
        <begin position="22"/>
        <end position="38"/>
    </location>
</feature>
<evidence type="ECO:0000313" key="3">
    <source>
        <dbReference type="Proteomes" id="UP001595713"/>
    </source>
</evidence>
<feature type="transmembrane region" description="Helical" evidence="1">
    <location>
        <begin position="304"/>
        <end position="325"/>
    </location>
</feature>